<evidence type="ECO:0000313" key="3">
    <source>
        <dbReference type="Proteomes" id="UP000887013"/>
    </source>
</evidence>
<name>A0A8X6PQY6_NEPPI</name>
<dbReference type="AlphaFoldDB" id="A0A8X6PQY6"/>
<keyword evidence="3" id="KW-1185">Reference proteome</keyword>
<gene>
    <name evidence="2" type="ORF">NPIL_678491</name>
</gene>
<comment type="caution">
    <text evidence="2">The sequence shown here is derived from an EMBL/GenBank/DDBJ whole genome shotgun (WGS) entry which is preliminary data.</text>
</comment>
<evidence type="ECO:0000313" key="2">
    <source>
        <dbReference type="EMBL" id="GFT83988.1"/>
    </source>
</evidence>
<dbReference type="Proteomes" id="UP000887013">
    <property type="component" value="Unassembled WGS sequence"/>
</dbReference>
<evidence type="ECO:0000256" key="1">
    <source>
        <dbReference type="SAM" id="MobiDB-lite"/>
    </source>
</evidence>
<accession>A0A8X6PQY6</accession>
<dbReference type="EMBL" id="BMAW01119305">
    <property type="protein sequence ID" value="GFT83988.1"/>
    <property type="molecule type" value="Genomic_DNA"/>
</dbReference>
<proteinExistence type="predicted"/>
<organism evidence="2 3">
    <name type="scientific">Nephila pilipes</name>
    <name type="common">Giant wood spider</name>
    <name type="synonym">Nephila maculata</name>
    <dbReference type="NCBI Taxonomy" id="299642"/>
    <lineage>
        <taxon>Eukaryota</taxon>
        <taxon>Metazoa</taxon>
        <taxon>Ecdysozoa</taxon>
        <taxon>Arthropoda</taxon>
        <taxon>Chelicerata</taxon>
        <taxon>Arachnida</taxon>
        <taxon>Araneae</taxon>
        <taxon>Araneomorphae</taxon>
        <taxon>Entelegynae</taxon>
        <taxon>Araneoidea</taxon>
        <taxon>Nephilidae</taxon>
        <taxon>Nephila</taxon>
    </lineage>
</organism>
<sequence>MDELIISPIATAFQRPASSKLHRQKSASCDPSSRDRTRVSNTYYYCASNSPWTESIICTIACNSYMDEPYIAAKKLHQRPPSSKPAGQNPQLVCDSLSRDSAIEFSNVIIM</sequence>
<feature type="region of interest" description="Disordered" evidence="1">
    <location>
        <begin position="16"/>
        <end position="36"/>
    </location>
</feature>
<protein>
    <submittedName>
        <fullName evidence="2">Uncharacterized protein</fullName>
    </submittedName>
</protein>
<reference evidence="2" key="1">
    <citation type="submission" date="2020-08" db="EMBL/GenBank/DDBJ databases">
        <title>Multicomponent nature underlies the extraordinary mechanical properties of spider dragline silk.</title>
        <authorList>
            <person name="Kono N."/>
            <person name="Nakamura H."/>
            <person name="Mori M."/>
            <person name="Yoshida Y."/>
            <person name="Ohtoshi R."/>
            <person name="Malay A.D."/>
            <person name="Moran D.A.P."/>
            <person name="Tomita M."/>
            <person name="Numata K."/>
            <person name="Arakawa K."/>
        </authorList>
    </citation>
    <scope>NUCLEOTIDE SEQUENCE</scope>
</reference>